<dbReference type="OrthoDB" id="200362at2"/>
<proteinExistence type="predicted"/>
<dbReference type="InterPro" id="IPR013425">
    <property type="entry name" value="Autotrns_rpt"/>
</dbReference>
<dbReference type="eggNOG" id="COG3468">
    <property type="taxonomic scope" value="Bacteria"/>
</dbReference>
<dbReference type="Gene3D" id="2.160.20.20">
    <property type="match status" value="6"/>
</dbReference>
<dbReference type="KEGG" id="cph:Cpha266_2348"/>
<evidence type="ECO:0000256" key="1">
    <source>
        <dbReference type="ARBA" id="ARBA00022729"/>
    </source>
</evidence>
<evidence type="ECO:0000256" key="2">
    <source>
        <dbReference type="SAM" id="SignalP"/>
    </source>
</evidence>
<evidence type="ECO:0000259" key="3">
    <source>
        <dbReference type="PROSITE" id="PS51208"/>
    </source>
</evidence>
<dbReference type="SUPFAM" id="SSF103515">
    <property type="entry name" value="Autotransporter"/>
    <property type="match status" value="1"/>
</dbReference>
<protein>
    <submittedName>
        <fullName evidence="4">Outer membrane autotransporter barrel domain</fullName>
    </submittedName>
</protein>
<dbReference type="SUPFAM" id="SSF51126">
    <property type="entry name" value="Pectin lyase-like"/>
    <property type="match status" value="7"/>
</dbReference>
<sequence precursor="true">MKKRRLSLALLLAMLAWAPENALSVPVPTYYWDGSGLAADNIVSGGTGTWNIGNNNWTNFAGSANSSWTAGSIGVFAGVSGSVKVKGAQEIAGLEFTADGYVLTQGAAGALHLVGAGSGTSIIDVSGNAATIVTDITGDTGIGLEKTGTGTLTLSGENTYTGTTDIQAGKLVLNGGEAIKDTGTVNVGAAGMLQLGNHNETIGALTGSPGSQVDLKSYTLTTGNDVESFFHGVISGSGGLTKVGLGGFNLLGANTYTGATTISVGTLRAGAANVIADGSAVTVASGATYDLNSYSDTVRSIAGAGNITLGSATLTAGDNDNAEFAGVISGNGGLTKAGTGILTLSGSNIYTGLTDIRKGTLLLKSGSAIANNAAVNVGAQGLLKLGNDDETIGSLAGDAGSQVNLQSYTLKTGGNNSSTEFAGVISGTGSLTKAGTGTFTLSGNNTYSGGTALKEGTLAVAKNAALGTGDLGMADGTTLQAAATVSLANNVTLTGADKFDTVAYKMALTGVLSGNGSLTKLGTGRLTLSGNNTYSGGTALNEGTLAVGSNTALGSGALSMADGTTLQAAATVTLANNVTLTGTDRFDTDGYDMAMTGVISGSGSLRKISAGTLTLSGANTYNGETVINAGTLKAGAANVIADGSAVTVASGATYDLNNFNDTAGSIAGAGSITLGSASLGAGGDNSDTLFSGVISGSGGLTKLGTGTLTLSGSNSYTGLTDIKDGMLLLKNGSAIVDTGAVNVGSDGELKLADNETIGSLAGVSGSQVILQGNRLTTGGNNDISTEFAGEITGNSIGGLTKKGTGIFTLSGANTYKGLTDIQGGTLQLNGGSAIADNAAVNVWALAALKLGADETIGSLAGVSFSTVNLQDYTLTTGGNDDSTEFAGDITGNGGVNKRGTGTMTLSGINRYTGLTDIYNGTLLLNGGMAIADTGAVNVRVNGTLKLGADETIGSLAGVSDSAVDLQGYRLTTGGNNSDTLFAGEIAGTGGVTKTGTGTFTLSGTNLYTGLTDVQHGVLLLKDGSAIVDNAAVNVGADGVLRLGNADETIGSLAGDHGSRVNLQGYTLTTGGDNSDTDFAGKIIGTGGLIKKGIGYFMLCGTNTYSGVTDIQAGTLQLNGGSAIIDTGAVTVAAAGTLKLGADETVGSLAGVSGSHLDLQTFTLTSGDANNTGFAGAISGAGGLTKQGTGIFTLSGDNVYAGGTDLNEGTLAAGSNTALGTGALSMADGTTLLAAASVALANNVTLAAGMETVNTQAFSMTLSGDITGEGKLIKQGAGTLTLDGSNSYTGGTLVSAGLLKGNTGSLQGDIENNAGLEFDQSFDGTYAGALSGTGNLAKSGTGALSLSGGVSQADFSIENGAVTNSAAMTLSGSIDLSAGTILNNGVGGSITTVSGINGSNGVDRIENSGFITSDIELGDGNDLLDNSGTLVAANKVDLGSGDDEMTVSGHALISEVALLDGGAGTDTLVFDGWTGNPEDGKGYLGAQVENWENVQLTNNSMVHLGVGAMPRTLGLGELSIEAGSTIFAYGASPGTCTQSGNVINGGMITLIDPVKTGGDDDSLTIVGNYTGTGTLGLDVNLGTGGYDKFIIDGAASGKTTVVLQEVGDSSVLIRDSKLGLISVGKGGTDSFIPGEYHYGASIYDFNMTYDAGTESYLLSNFILRNYQETVAVLHGVMPFIERMGSESVSRFHERTNEGCGWWSRAYGSDYQLDINGRAGSSLNGETAGMQVGADLGSGCQSDGLGWNAGVFAGTGYGNADVAGFNTDKAGELKDYAYSMGLYAGVRASESFWINAVALATYHDLELNIVEGAEQFNRNVWSMTASLEAGFTLPLSDSFRLEPQTQLIYQHTGDLTVTRPDIGEASLLSHDGLIGRLGIAGIAGNSRTEATPFFEVNAVKEFSGDTEVLYVRNNETLKTTPDTLFVGGALGIRREAGEKEGLGYFIKGEAMFGVDSGSSSHTYGLSAGISKAF</sequence>
<keyword evidence="1 2" id="KW-0732">Signal</keyword>
<organism evidence="4 5">
    <name type="scientific">Chlorobium phaeobacteroides (strain DSM 266 / SMG 266 / 2430)</name>
    <dbReference type="NCBI Taxonomy" id="290317"/>
    <lineage>
        <taxon>Bacteria</taxon>
        <taxon>Pseudomonadati</taxon>
        <taxon>Chlorobiota</taxon>
        <taxon>Chlorobiia</taxon>
        <taxon>Chlorobiales</taxon>
        <taxon>Chlorobiaceae</taxon>
        <taxon>Chlorobium/Pelodictyon group</taxon>
        <taxon>Chlorobium</taxon>
    </lineage>
</organism>
<feature type="domain" description="Autotransporter" evidence="3">
    <location>
        <begin position="1693"/>
        <end position="1971"/>
    </location>
</feature>
<dbReference type="SMART" id="SM00869">
    <property type="entry name" value="Autotransporter"/>
    <property type="match status" value="1"/>
</dbReference>
<dbReference type="EMBL" id="CP000492">
    <property type="protein sequence ID" value="ABL66336.1"/>
    <property type="molecule type" value="Genomic_DNA"/>
</dbReference>
<dbReference type="InterPro" id="IPR005546">
    <property type="entry name" value="Autotransporte_beta"/>
</dbReference>
<dbReference type="eggNOG" id="COG3210">
    <property type="taxonomic scope" value="Bacteria"/>
</dbReference>
<evidence type="ECO:0000313" key="5">
    <source>
        <dbReference type="Proteomes" id="UP000008701"/>
    </source>
</evidence>
<feature type="chain" id="PRO_5002632431" evidence="2">
    <location>
        <begin position="23"/>
        <end position="1971"/>
    </location>
</feature>
<dbReference type="HOGENOM" id="CLU_000821_0_0_10"/>
<evidence type="ECO:0000313" key="4">
    <source>
        <dbReference type="EMBL" id="ABL66336.1"/>
    </source>
</evidence>
<dbReference type="InterPro" id="IPR036709">
    <property type="entry name" value="Autotransporte_beta_dom_sf"/>
</dbReference>
<dbReference type="PROSITE" id="PS51208">
    <property type="entry name" value="AUTOTRANSPORTER"/>
    <property type="match status" value="1"/>
</dbReference>
<dbReference type="InterPro" id="IPR051551">
    <property type="entry name" value="Autotransporter_adhesion"/>
</dbReference>
<dbReference type="NCBIfam" id="TIGR02601">
    <property type="entry name" value="autotrns_rpt"/>
    <property type="match status" value="13"/>
</dbReference>
<dbReference type="Pfam" id="PF12951">
    <property type="entry name" value="PATR"/>
    <property type="match status" value="13"/>
</dbReference>
<dbReference type="STRING" id="290317.Cpha266_2348"/>
<dbReference type="InterPro" id="IPR011050">
    <property type="entry name" value="Pectin_lyase_fold/virulence"/>
</dbReference>
<accession>A1BIV9</accession>
<reference evidence="4 5" key="1">
    <citation type="submission" date="2006-12" db="EMBL/GenBank/DDBJ databases">
        <title>Complete sequence of Chlorobium phaeobacteroides DSM 266.</title>
        <authorList>
            <consortium name="US DOE Joint Genome Institute"/>
            <person name="Copeland A."/>
            <person name="Lucas S."/>
            <person name="Lapidus A."/>
            <person name="Barry K."/>
            <person name="Detter J.C."/>
            <person name="Glavina del Rio T."/>
            <person name="Hammon N."/>
            <person name="Israni S."/>
            <person name="Pitluck S."/>
            <person name="Goltsman E."/>
            <person name="Schmutz J."/>
            <person name="Larimer F."/>
            <person name="Land M."/>
            <person name="Hauser L."/>
            <person name="Mikhailova N."/>
            <person name="Li T."/>
            <person name="Overmann J."/>
            <person name="Bryant D.A."/>
            <person name="Richardson P."/>
        </authorList>
    </citation>
    <scope>NUCLEOTIDE SEQUENCE [LARGE SCALE GENOMIC DNA]</scope>
    <source>
        <strain evidence="4 5">DSM 266</strain>
    </source>
</reference>
<dbReference type="PANTHER" id="PTHR35037:SF3">
    <property type="entry name" value="C-TERMINAL REGION OF AIDA-LIKE PROTEIN"/>
    <property type="match status" value="1"/>
</dbReference>
<dbReference type="InterPro" id="IPR012332">
    <property type="entry name" value="Autotransporter_pectin_lyase_C"/>
</dbReference>
<name>A1BIV9_CHLPD</name>
<dbReference type="Proteomes" id="UP000008701">
    <property type="component" value="Chromosome"/>
</dbReference>
<feature type="signal peptide" evidence="2">
    <location>
        <begin position="1"/>
        <end position="22"/>
    </location>
</feature>
<dbReference type="PANTHER" id="PTHR35037">
    <property type="entry name" value="C-TERMINAL REGION OF AIDA-LIKE PROTEIN"/>
    <property type="match status" value="1"/>
</dbReference>
<dbReference type="RefSeq" id="WP_011746121.1">
    <property type="nucleotide sequence ID" value="NC_008639.1"/>
</dbReference>
<dbReference type="Gene3D" id="2.40.128.130">
    <property type="entry name" value="Autotransporter beta-domain"/>
    <property type="match status" value="1"/>
</dbReference>
<keyword evidence="5" id="KW-1185">Reference proteome</keyword>
<gene>
    <name evidence="4" type="ordered locus">Cpha266_2348</name>
</gene>